<protein>
    <submittedName>
        <fullName evidence="1">Uncharacterized protein</fullName>
    </submittedName>
</protein>
<name>A0A512PPL7_9LACO</name>
<gene>
    <name evidence="1" type="ORF">LRA02_20230</name>
</gene>
<sequence length="68" mass="8152">MVWFKTVQNVPTKMTTIIIPRLYGLPFSSTEFATIDYLLHFKLDFFKKRFLTNIRLFTTIVNYLDNDI</sequence>
<evidence type="ECO:0000313" key="2">
    <source>
        <dbReference type="Proteomes" id="UP000321569"/>
    </source>
</evidence>
<accession>A0A512PPL7</accession>
<comment type="caution">
    <text evidence="1">The sequence shown here is derived from an EMBL/GenBank/DDBJ whole genome shotgun (WGS) entry which is preliminary data.</text>
</comment>
<proteinExistence type="predicted"/>
<reference evidence="1 2" key="1">
    <citation type="submission" date="2019-07" db="EMBL/GenBank/DDBJ databases">
        <title>Whole genome shotgun sequence of Lactobacillus rapi NBRC 109618.</title>
        <authorList>
            <person name="Hosoyama A."/>
            <person name="Uohara A."/>
            <person name="Ohji S."/>
            <person name="Ichikawa N."/>
        </authorList>
    </citation>
    <scope>NUCLEOTIDE SEQUENCE [LARGE SCALE GENOMIC DNA]</scope>
    <source>
        <strain evidence="1 2">NBRC 109618</strain>
    </source>
</reference>
<evidence type="ECO:0000313" key="1">
    <source>
        <dbReference type="EMBL" id="GEP73155.1"/>
    </source>
</evidence>
<dbReference type="EMBL" id="BKAM01000054">
    <property type="protein sequence ID" value="GEP73155.1"/>
    <property type="molecule type" value="Genomic_DNA"/>
</dbReference>
<dbReference type="STRING" id="1423795.FD12_GL001991"/>
<dbReference type="AlphaFoldDB" id="A0A512PPL7"/>
<organism evidence="1 2">
    <name type="scientific">Lentilactobacillus rapi</name>
    <dbReference type="NCBI Taxonomy" id="481723"/>
    <lineage>
        <taxon>Bacteria</taxon>
        <taxon>Bacillati</taxon>
        <taxon>Bacillota</taxon>
        <taxon>Bacilli</taxon>
        <taxon>Lactobacillales</taxon>
        <taxon>Lactobacillaceae</taxon>
        <taxon>Lentilactobacillus</taxon>
    </lineage>
</organism>
<dbReference type="Proteomes" id="UP000321569">
    <property type="component" value="Unassembled WGS sequence"/>
</dbReference>